<name>A0AA39WW76_9PEZI</name>
<dbReference type="Proteomes" id="UP001175000">
    <property type="component" value="Unassembled WGS sequence"/>
</dbReference>
<evidence type="ECO:0000313" key="3">
    <source>
        <dbReference type="Proteomes" id="UP001175000"/>
    </source>
</evidence>
<evidence type="ECO:0000259" key="1">
    <source>
        <dbReference type="Pfam" id="PF06985"/>
    </source>
</evidence>
<dbReference type="InterPro" id="IPR052895">
    <property type="entry name" value="HetReg/Transcr_Mod"/>
</dbReference>
<sequence>MALNNLRLVEGERALWVDAVCINQEDKEECARQVLKMGDIYRRATNVTVWLGDGSAACRASFSVLWALSACTKTPRAWR</sequence>
<dbReference type="AlphaFoldDB" id="A0AA39WW76"/>
<keyword evidence="3" id="KW-1185">Reference proteome</keyword>
<comment type="caution">
    <text evidence="2">The sequence shown here is derived from an EMBL/GenBank/DDBJ whole genome shotgun (WGS) entry which is preliminary data.</text>
</comment>
<dbReference type="InterPro" id="IPR010730">
    <property type="entry name" value="HET"/>
</dbReference>
<proteinExistence type="predicted"/>
<dbReference type="Pfam" id="PF06985">
    <property type="entry name" value="HET"/>
    <property type="match status" value="1"/>
</dbReference>
<reference evidence="2" key="1">
    <citation type="submission" date="2023-06" db="EMBL/GenBank/DDBJ databases">
        <title>Genome-scale phylogeny and comparative genomics of the fungal order Sordariales.</title>
        <authorList>
            <consortium name="Lawrence Berkeley National Laboratory"/>
            <person name="Hensen N."/>
            <person name="Bonometti L."/>
            <person name="Westerberg I."/>
            <person name="Brannstrom I.O."/>
            <person name="Guillou S."/>
            <person name="Cros-Aarteil S."/>
            <person name="Calhoun S."/>
            <person name="Haridas S."/>
            <person name="Kuo A."/>
            <person name="Mondo S."/>
            <person name="Pangilinan J."/>
            <person name="Riley R."/>
            <person name="Labutti K."/>
            <person name="Andreopoulos B."/>
            <person name="Lipzen A."/>
            <person name="Chen C."/>
            <person name="Yanf M."/>
            <person name="Daum C."/>
            <person name="Ng V."/>
            <person name="Clum A."/>
            <person name="Steindorff A."/>
            <person name="Ohm R."/>
            <person name="Martin F."/>
            <person name="Silar P."/>
            <person name="Natvig D."/>
            <person name="Lalanne C."/>
            <person name="Gautier V."/>
            <person name="Ament-Velasquez S.L."/>
            <person name="Kruys A."/>
            <person name="Hutchinson M.I."/>
            <person name="Powell A.J."/>
            <person name="Barry K."/>
            <person name="Miller A.N."/>
            <person name="Grigoriev I.V."/>
            <person name="Debuchy R."/>
            <person name="Gladieux P."/>
            <person name="Thoren M.H."/>
            <person name="Johannesson H."/>
        </authorList>
    </citation>
    <scope>NUCLEOTIDE SEQUENCE</scope>
    <source>
        <strain evidence="2">CBS 606.72</strain>
    </source>
</reference>
<protein>
    <submittedName>
        <fullName evidence="2">Heterokaryon incompatibility</fullName>
    </submittedName>
</protein>
<dbReference type="EMBL" id="JAULSU010000003">
    <property type="protein sequence ID" value="KAK0622769.1"/>
    <property type="molecule type" value="Genomic_DNA"/>
</dbReference>
<gene>
    <name evidence="2" type="ORF">B0T14DRAFT_514445</name>
</gene>
<dbReference type="PANTHER" id="PTHR24148:SF64">
    <property type="entry name" value="HETEROKARYON INCOMPATIBILITY DOMAIN-CONTAINING PROTEIN"/>
    <property type="match status" value="1"/>
</dbReference>
<dbReference type="PANTHER" id="PTHR24148">
    <property type="entry name" value="ANKYRIN REPEAT DOMAIN-CONTAINING PROTEIN 39 HOMOLOG-RELATED"/>
    <property type="match status" value="1"/>
</dbReference>
<organism evidence="2 3">
    <name type="scientific">Immersiella caudata</name>
    <dbReference type="NCBI Taxonomy" id="314043"/>
    <lineage>
        <taxon>Eukaryota</taxon>
        <taxon>Fungi</taxon>
        <taxon>Dikarya</taxon>
        <taxon>Ascomycota</taxon>
        <taxon>Pezizomycotina</taxon>
        <taxon>Sordariomycetes</taxon>
        <taxon>Sordariomycetidae</taxon>
        <taxon>Sordariales</taxon>
        <taxon>Lasiosphaeriaceae</taxon>
        <taxon>Immersiella</taxon>
    </lineage>
</organism>
<feature type="domain" description="Heterokaryon incompatibility" evidence="1">
    <location>
        <begin position="2"/>
        <end position="61"/>
    </location>
</feature>
<accession>A0AA39WW76</accession>
<evidence type="ECO:0000313" key="2">
    <source>
        <dbReference type="EMBL" id="KAK0622769.1"/>
    </source>
</evidence>